<dbReference type="SUPFAM" id="SSF51569">
    <property type="entry name" value="Aldolase"/>
    <property type="match status" value="1"/>
</dbReference>
<organism evidence="2 3">
    <name type="scientific">Confluentibacter flavum</name>
    <dbReference type="NCBI Taxonomy" id="1909700"/>
    <lineage>
        <taxon>Bacteria</taxon>
        <taxon>Pseudomonadati</taxon>
        <taxon>Bacteroidota</taxon>
        <taxon>Flavobacteriia</taxon>
        <taxon>Flavobacteriales</taxon>
        <taxon>Flavobacteriaceae</taxon>
        <taxon>Confluentibacter</taxon>
    </lineage>
</organism>
<dbReference type="OrthoDB" id="9770698at2"/>
<evidence type="ECO:0000313" key="3">
    <source>
        <dbReference type="Proteomes" id="UP000233435"/>
    </source>
</evidence>
<reference evidence="2 3" key="1">
    <citation type="submission" date="2017-12" db="EMBL/GenBank/DDBJ databases">
        <title>Confluentibacter flavum sp. nov., isolated from the saline lake.</title>
        <authorList>
            <person name="Yu L."/>
        </authorList>
    </citation>
    <scope>NUCLEOTIDE SEQUENCE [LARGE SCALE GENOMIC DNA]</scope>
    <source>
        <strain evidence="2 3">3B</strain>
    </source>
</reference>
<evidence type="ECO:0000256" key="1">
    <source>
        <dbReference type="ARBA" id="ARBA00023239"/>
    </source>
</evidence>
<dbReference type="InterPro" id="IPR002220">
    <property type="entry name" value="DapA-like"/>
</dbReference>
<dbReference type="InterPro" id="IPR013785">
    <property type="entry name" value="Aldolase_TIM"/>
</dbReference>
<gene>
    <name evidence="2" type="ORF">CSW08_13510</name>
</gene>
<keyword evidence="1" id="KW-0456">Lyase</keyword>
<name>A0A2N3HHP7_9FLAO</name>
<dbReference type="Pfam" id="PF00701">
    <property type="entry name" value="DHDPS"/>
    <property type="match status" value="1"/>
</dbReference>
<proteinExistence type="predicted"/>
<dbReference type="EMBL" id="PJEO01000050">
    <property type="protein sequence ID" value="PKQ44423.1"/>
    <property type="molecule type" value="Genomic_DNA"/>
</dbReference>
<dbReference type="Proteomes" id="UP000233435">
    <property type="component" value="Unassembled WGS sequence"/>
</dbReference>
<sequence>MSNKLPKELQQLLQEGLAIPANPTALTKNLKLDERRQRALSRYYLDSGSGGLAIGVHTSQFEIREVGLYQPVLELGKEEMDAFCMKSGKTIFRISGVLGNTSQALKEAQISSDMGYHAALLGLAALKSRSNEELISHCKAVAEVIPLIGFYLQSSVGGGVLDFEFWREFSSIKNVVAIKIAPFNRYQTIDVVKGVAASGRAHEIALYTGNDDNIVADLLTRFSIPVGTENVKMNICGGLLGHWAVWNQKAVELFSRIKKSSSSDVTDLLTLGVKITDSNAAFFDSRNMFKGSIAGIHEVLIRQGFLEANNTINPREILSPGQKEEIDRVYQIYPELNDDAFVNENLDKWLR</sequence>
<dbReference type="RefSeq" id="WP_106660399.1">
    <property type="nucleotide sequence ID" value="NZ_PJEO01000050.1"/>
</dbReference>
<dbReference type="GO" id="GO:0008840">
    <property type="term" value="F:4-hydroxy-tetrahydrodipicolinate synthase activity"/>
    <property type="evidence" value="ECO:0007669"/>
    <property type="project" value="TreeGrafter"/>
</dbReference>
<protein>
    <submittedName>
        <fullName evidence="2">Dihydrodipicolinate synthase family protein</fullName>
    </submittedName>
</protein>
<dbReference type="Gene3D" id="3.20.20.70">
    <property type="entry name" value="Aldolase class I"/>
    <property type="match status" value="1"/>
</dbReference>
<evidence type="ECO:0000313" key="2">
    <source>
        <dbReference type="EMBL" id="PKQ44423.1"/>
    </source>
</evidence>
<dbReference type="SMART" id="SM01130">
    <property type="entry name" value="DHDPS"/>
    <property type="match status" value="1"/>
</dbReference>
<dbReference type="PANTHER" id="PTHR12128:SF51">
    <property type="entry name" value="BLL4205 PROTEIN"/>
    <property type="match status" value="1"/>
</dbReference>
<comment type="caution">
    <text evidence="2">The sequence shown here is derived from an EMBL/GenBank/DDBJ whole genome shotgun (WGS) entry which is preliminary data.</text>
</comment>
<dbReference type="PANTHER" id="PTHR12128">
    <property type="entry name" value="DIHYDRODIPICOLINATE SYNTHASE"/>
    <property type="match status" value="1"/>
</dbReference>
<accession>A0A2N3HHP7</accession>
<dbReference type="AlphaFoldDB" id="A0A2N3HHP7"/>
<keyword evidence="3" id="KW-1185">Reference proteome</keyword>